<comment type="caution">
    <text evidence="3">The sequence shown here is derived from an EMBL/GenBank/DDBJ whole genome shotgun (WGS) entry which is preliminary data.</text>
</comment>
<feature type="transmembrane region" description="Helical" evidence="1">
    <location>
        <begin position="7"/>
        <end position="30"/>
    </location>
</feature>
<organism evidence="3 4">
    <name type="scientific">Paenibacillus flagellatus</name>
    <dbReference type="NCBI Taxonomy" id="2211139"/>
    <lineage>
        <taxon>Bacteria</taxon>
        <taxon>Bacillati</taxon>
        <taxon>Bacillota</taxon>
        <taxon>Bacilli</taxon>
        <taxon>Bacillales</taxon>
        <taxon>Paenibacillaceae</taxon>
        <taxon>Paenibacillus</taxon>
    </lineage>
</organism>
<evidence type="ECO:0000259" key="2">
    <source>
        <dbReference type="Pfam" id="PF13472"/>
    </source>
</evidence>
<keyword evidence="4" id="KW-1185">Reference proteome</keyword>
<protein>
    <submittedName>
        <fullName evidence="3">Lipase</fullName>
    </submittedName>
</protein>
<accession>A0A2V5KAE8</accession>
<dbReference type="PANTHER" id="PTHR30383:SF27">
    <property type="entry name" value="SPORE GERMINATION LIPASE LIPC"/>
    <property type="match status" value="1"/>
</dbReference>
<dbReference type="RefSeq" id="WP_110839827.1">
    <property type="nucleotide sequence ID" value="NZ_QJVJ01000004.1"/>
</dbReference>
<proteinExistence type="predicted"/>
<gene>
    <name evidence="3" type="ORF">DLM86_09780</name>
</gene>
<dbReference type="EMBL" id="QJVJ01000004">
    <property type="protein sequence ID" value="PYI54833.1"/>
    <property type="molecule type" value="Genomic_DNA"/>
</dbReference>
<dbReference type="PANTHER" id="PTHR30383">
    <property type="entry name" value="THIOESTERASE 1/PROTEASE 1/LYSOPHOSPHOLIPASE L1"/>
    <property type="match status" value="1"/>
</dbReference>
<sequence length="267" mass="29707">MNSTRTLWITIGTAALLTTALWIGGLVYAVNDVINPKPAPYEGTASPAQPEEENKTTIDIVALGDSLTVGTGDVSGKGYVQNVREKLAAVTKKQVNLIGNYGINGYKTDQLLNDLQKANGVPYGIEKADVVLLTIGGNDLFAVGQDVMNSQTNELDANKVRERLPEPMNRLEQILTRLAQLNPKAKIVYVGVYNPFYDLPEMRPASVHVQEWNDRAFDVANRFPNMVYVPTFDLFQLQFAKYMYSDHFHPNQEGYVRIADRVVQALE</sequence>
<evidence type="ECO:0000313" key="3">
    <source>
        <dbReference type="EMBL" id="PYI54833.1"/>
    </source>
</evidence>
<dbReference type="Pfam" id="PF13472">
    <property type="entry name" value="Lipase_GDSL_2"/>
    <property type="match status" value="1"/>
</dbReference>
<dbReference type="Gene3D" id="3.40.50.1110">
    <property type="entry name" value="SGNH hydrolase"/>
    <property type="match status" value="1"/>
</dbReference>
<feature type="domain" description="SGNH hydrolase-type esterase" evidence="2">
    <location>
        <begin position="62"/>
        <end position="255"/>
    </location>
</feature>
<dbReference type="AlphaFoldDB" id="A0A2V5KAE8"/>
<dbReference type="InterPro" id="IPR051532">
    <property type="entry name" value="Ester_Hydrolysis_Enzymes"/>
</dbReference>
<dbReference type="InterPro" id="IPR036514">
    <property type="entry name" value="SGNH_hydro_sf"/>
</dbReference>
<keyword evidence="1" id="KW-0472">Membrane</keyword>
<dbReference type="GO" id="GO:0004622">
    <property type="term" value="F:phosphatidylcholine lysophospholipase activity"/>
    <property type="evidence" value="ECO:0007669"/>
    <property type="project" value="TreeGrafter"/>
</dbReference>
<dbReference type="OrthoDB" id="252349at2"/>
<dbReference type="SUPFAM" id="SSF52266">
    <property type="entry name" value="SGNH hydrolase"/>
    <property type="match status" value="1"/>
</dbReference>
<dbReference type="Proteomes" id="UP000247476">
    <property type="component" value="Unassembled WGS sequence"/>
</dbReference>
<keyword evidence="1" id="KW-1133">Transmembrane helix</keyword>
<evidence type="ECO:0000256" key="1">
    <source>
        <dbReference type="SAM" id="Phobius"/>
    </source>
</evidence>
<reference evidence="3 4" key="1">
    <citation type="submission" date="2018-05" db="EMBL/GenBank/DDBJ databases">
        <title>Paenibacillus flagellatus sp. nov., isolated from selenium mineral soil.</title>
        <authorList>
            <person name="Dai X."/>
        </authorList>
    </citation>
    <scope>NUCLEOTIDE SEQUENCE [LARGE SCALE GENOMIC DNA]</scope>
    <source>
        <strain evidence="3 4">DXL2</strain>
    </source>
</reference>
<name>A0A2V5KAE8_9BACL</name>
<keyword evidence="1" id="KW-0812">Transmembrane</keyword>
<evidence type="ECO:0000313" key="4">
    <source>
        <dbReference type="Proteomes" id="UP000247476"/>
    </source>
</evidence>
<dbReference type="InterPro" id="IPR013830">
    <property type="entry name" value="SGNH_hydro"/>
</dbReference>